<evidence type="ECO:0000313" key="7">
    <source>
        <dbReference type="Proteomes" id="UP001596084"/>
    </source>
</evidence>
<accession>A0ABW0QG57</accession>
<dbReference type="Gene3D" id="1.10.357.10">
    <property type="entry name" value="Tetracycline Repressor, domain 2"/>
    <property type="match status" value="1"/>
</dbReference>
<dbReference type="SUPFAM" id="SSF46689">
    <property type="entry name" value="Homeodomain-like"/>
    <property type="match status" value="1"/>
</dbReference>
<dbReference type="PRINTS" id="PR00455">
    <property type="entry name" value="HTHTETR"/>
</dbReference>
<evidence type="ECO:0000256" key="2">
    <source>
        <dbReference type="ARBA" id="ARBA00023125"/>
    </source>
</evidence>
<evidence type="ECO:0000256" key="4">
    <source>
        <dbReference type="PROSITE-ProRule" id="PRU00335"/>
    </source>
</evidence>
<dbReference type="EMBL" id="JBHSMX010000066">
    <property type="protein sequence ID" value="MFC5523919.1"/>
    <property type="molecule type" value="Genomic_DNA"/>
</dbReference>
<dbReference type="InterPro" id="IPR050109">
    <property type="entry name" value="HTH-type_TetR-like_transc_reg"/>
</dbReference>
<feature type="domain" description="HTH tetR-type" evidence="5">
    <location>
        <begin position="37"/>
        <end position="97"/>
    </location>
</feature>
<keyword evidence="2 4" id="KW-0238">DNA-binding</keyword>
<evidence type="ECO:0000313" key="6">
    <source>
        <dbReference type="EMBL" id="MFC5523919.1"/>
    </source>
</evidence>
<dbReference type="RefSeq" id="WP_068832141.1">
    <property type="nucleotide sequence ID" value="NZ_JBHSMX010000066.1"/>
</dbReference>
<name>A0ABW0QG57_9BURK</name>
<evidence type="ECO:0000256" key="3">
    <source>
        <dbReference type="ARBA" id="ARBA00023163"/>
    </source>
</evidence>
<reference evidence="7" key="1">
    <citation type="journal article" date="2019" name="Int. J. Syst. Evol. Microbiol.">
        <title>The Global Catalogue of Microorganisms (GCM) 10K type strain sequencing project: providing services to taxonomists for standard genome sequencing and annotation.</title>
        <authorList>
            <consortium name="The Broad Institute Genomics Platform"/>
            <consortium name="The Broad Institute Genome Sequencing Center for Infectious Disease"/>
            <person name="Wu L."/>
            <person name="Ma J."/>
        </authorList>
    </citation>
    <scope>NUCLEOTIDE SEQUENCE [LARGE SCALE GENOMIC DNA]</scope>
    <source>
        <strain evidence="7">CGMCC 4.7277</strain>
    </source>
</reference>
<dbReference type="Pfam" id="PF00440">
    <property type="entry name" value="TetR_N"/>
    <property type="match status" value="1"/>
</dbReference>
<keyword evidence="7" id="KW-1185">Reference proteome</keyword>
<dbReference type="InterPro" id="IPR009057">
    <property type="entry name" value="Homeodomain-like_sf"/>
</dbReference>
<dbReference type="PANTHER" id="PTHR30055">
    <property type="entry name" value="HTH-TYPE TRANSCRIPTIONAL REGULATOR RUTR"/>
    <property type="match status" value="1"/>
</dbReference>
<sequence length="226" mass="25312">MASTPIKRTTTQSAPAQKALAAKAVKAPRRTQEDRSRITKDKLLAAAIEVLLRDGYSGLTMKEVAKASGVSNGALMHHYTTKAELVVEATAMVYEEAIVRGQRMAQTAGAAEKPIEGFITDCMSIYFDWPFLAALETLVVARTDPELMAKILPVMERYRVTCDDIWMDVFKKAGVPAKRARILLNLSLNLVRGMGLNRMWRHDDLHYQTYIKEWIAMANQQLQALK</sequence>
<keyword evidence="1" id="KW-0805">Transcription regulation</keyword>
<proteinExistence type="predicted"/>
<feature type="DNA-binding region" description="H-T-H motif" evidence="4">
    <location>
        <begin position="60"/>
        <end position="79"/>
    </location>
</feature>
<evidence type="ECO:0000259" key="5">
    <source>
        <dbReference type="PROSITE" id="PS50977"/>
    </source>
</evidence>
<dbReference type="PANTHER" id="PTHR30055:SF234">
    <property type="entry name" value="HTH-TYPE TRANSCRIPTIONAL REGULATOR BETI"/>
    <property type="match status" value="1"/>
</dbReference>
<dbReference type="InterPro" id="IPR001647">
    <property type="entry name" value="HTH_TetR"/>
</dbReference>
<evidence type="ECO:0000256" key="1">
    <source>
        <dbReference type="ARBA" id="ARBA00023015"/>
    </source>
</evidence>
<dbReference type="PROSITE" id="PS50977">
    <property type="entry name" value="HTH_TETR_2"/>
    <property type="match status" value="1"/>
</dbReference>
<comment type="caution">
    <text evidence="6">The sequence shown here is derived from an EMBL/GenBank/DDBJ whole genome shotgun (WGS) entry which is preliminary data.</text>
</comment>
<keyword evidence="3" id="KW-0804">Transcription</keyword>
<dbReference type="Proteomes" id="UP001596084">
    <property type="component" value="Unassembled WGS sequence"/>
</dbReference>
<protein>
    <submittedName>
        <fullName evidence="6">TetR/AcrR family transcriptional regulator</fullName>
    </submittedName>
</protein>
<organism evidence="6 7">
    <name type="scientific">Polaromonas jejuensis</name>
    <dbReference type="NCBI Taxonomy" id="457502"/>
    <lineage>
        <taxon>Bacteria</taxon>
        <taxon>Pseudomonadati</taxon>
        <taxon>Pseudomonadota</taxon>
        <taxon>Betaproteobacteria</taxon>
        <taxon>Burkholderiales</taxon>
        <taxon>Comamonadaceae</taxon>
        <taxon>Polaromonas</taxon>
    </lineage>
</organism>
<gene>
    <name evidence="6" type="ORF">ACFPP7_23855</name>
</gene>